<sequence>MATREYNIVVLGAGGVGKSALTVQFSQGVFLDSYDPTIEDSYRRQIDVDGRSCMLEILDTAGVEQFTAMRELYIKSGQGFLLVYSVTDRASLQELIKLRDQVCRIKDSKNVPIVLVGNKADLAHARTVSFQEAKTLAQNWGTSSFYETSARTAAHVDDVFADIVRQIQRRESASSSSTAATFPVPPTPSSSSSYSSNGHGRNPSASEKHGHGHSYSISALSDKRSSGKRNSGRNSDLPVSKGGFEPKKKKKTGGLCVIL</sequence>
<keyword evidence="5" id="KW-1185">Reference proteome</keyword>
<dbReference type="EMBL" id="JBBJBU010000016">
    <property type="protein sequence ID" value="KAK7202649.1"/>
    <property type="molecule type" value="Genomic_DNA"/>
</dbReference>
<dbReference type="PRINTS" id="PR00449">
    <property type="entry name" value="RASTRNSFRMNG"/>
</dbReference>
<evidence type="ECO:0000256" key="2">
    <source>
        <dbReference type="ARBA" id="ARBA00023134"/>
    </source>
</evidence>
<dbReference type="InterPro" id="IPR027417">
    <property type="entry name" value="P-loop_NTPase"/>
</dbReference>
<proteinExistence type="predicted"/>
<dbReference type="GeneID" id="90041118"/>
<dbReference type="SMART" id="SM00173">
    <property type="entry name" value="RAS"/>
    <property type="match status" value="1"/>
</dbReference>
<dbReference type="PANTHER" id="PTHR24070">
    <property type="entry name" value="RAS, DI-RAS, AND RHEB FAMILY MEMBERS OF SMALL GTPASE SUPERFAMILY"/>
    <property type="match status" value="1"/>
</dbReference>
<gene>
    <name evidence="4" type="ORF">BZA70DRAFT_99941</name>
</gene>
<dbReference type="InterPro" id="IPR001806">
    <property type="entry name" value="Small_GTPase"/>
</dbReference>
<dbReference type="SMART" id="SM00175">
    <property type="entry name" value="RAB"/>
    <property type="match status" value="1"/>
</dbReference>
<dbReference type="NCBIfam" id="TIGR00231">
    <property type="entry name" value="small_GTP"/>
    <property type="match status" value="1"/>
</dbReference>
<evidence type="ECO:0000313" key="4">
    <source>
        <dbReference type="EMBL" id="KAK7202649.1"/>
    </source>
</evidence>
<dbReference type="RefSeq" id="XP_064765682.1">
    <property type="nucleotide sequence ID" value="XM_064915606.1"/>
</dbReference>
<evidence type="ECO:0000256" key="3">
    <source>
        <dbReference type="SAM" id="MobiDB-lite"/>
    </source>
</evidence>
<protein>
    <submittedName>
        <fullName evidence="4">Ras family-domain-containing protein</fullName>
    </submittedName>
</protein>
<dbReference type="InterPro" id="IPR020849">
    <property type="entry name" value="Small_GTPase_Ras-type"/>
</dbReference>
<dbReference type="PROSITE" id="PS51419">
    <property type="entry name" value="RAB"/>
    <property type="match status" value="1"/>
</dbReference>
<name>A0ABR1EYH3_9ASCO</name>
<feature type="compositionally biased region" description="Low complexity" evidence="3">
    <location>
        <begin position="173"/>
        <end position="182"/>
    </location>
</feature>
<organism evidence="4 5">
    <name type="scientific">Myxozyma melibiosi</name>
    <dbReference type="NCBI Taxonomy" id="54550"/>
    <lineage>
        <taxon>Eukaryota</taxon>
        <taxon>Fungi</taxon>
        <taxon>Dikarya</taxon>
        <taxon>Ascomycota</taxon>
        <taxon>Saccharomycotina</taxon>
        <taxon>Lipomycetes</taxon>
        <taxon>Lipomycetales</taxon>
        <taxon>Lipomycetaceae</taxon>
        <taxon>Myxozyma</taxon>
    </lineage>
</organism>
<dbReference type="PROSITE" id="PS51420">
    <property type="entry name" value="RHO"/>
    <property type="match status" value="1"/>
</dbReference>
<feature type="region of interest" description="Disordered" evidence="3">
    <location>
        <begin position="171"/>
        <end position="259"/>
    </location>
</feature>
<dbReference type="Pfam" id="PF00071">
    <property type="entry name" value="Ras"/>
    <property type="match status" value="1"/>
</dbReference>
<dbReference type="SMART" id="SM00174">
    <property type="entry name" value="RHO"/>
    <property type="match status" value="1"/>
</dbReference>
<accession>A0ABR1EYH3</accession>
<reference evidence="4 5" key="1">
    <citation type="submission" date="2024-03" db="EMBL/GenBank/DDBJ databases">
        <title>Genome-scale model development and genomic sequencing of the oleaginous clade Lipomyces.</title>
        <authorList>
            <consortium name="Lawrence Berkeley National Laboratory"/>
            <person name="Czajka J.J."/>
            <person name="Han Y."/>
            <person name="Kim J."/>
            <person name="Mondo S.J."/>
            <person name="Hofstad B.A."/>
            <person name="Robles A."/>
            <person name="Haridas S."/>
            <person name="Riley R."/>
            <person name="LaButti K."/>
            <person name="Pangilinan J."/>
            <person name="Andreopoulos W."/>
            <person name="Lipzen A."/>
            <person name="Yan J."/>
            <person name="Wang M."/>
            <person name="Ng V."/>
            <person name="Grigoriev I.V."/>
            <person name="Spatafora J.W."/>
            <person name="Magnuson J.K."/>
            <person name="Baker S.E."/>
            <person name="Pomraning K.R."/>
        </authorList>
    </citation>
    <scope>NUCLEOTIDE SEQUENCE [LARGE SCALE GENOMIC DNA]</scope>
    <source>
        <strain evidence="4 5">Phaff 52-87</strain>
    </source>
</reference>
<evidence type="ECO:0000313" key="5">
    <source>
        <dbReference type="Proteomes" id="UP001498771"/>
    </source>
</evidence>
<dbReference type="PROSITE" id="PS51421">
    <property type="entry name" value="RAS"/>
    <property type="match status" value="1"/>
</dbReference>
<keyword evidence="2" id="KW-0342">GTP-binding</keyword>
<dbReference type="SUPFAM" id="SSF52540">
    <property type="entry name" value="P-loop containing nucleoside triphosphate hydrolases"/>
    <property type="match status" value="1"/>
</dbReference>
<comment type="caution">
    <text evidence="4">The sequence shown here is derived from an EMBL/GenBank/DDBJ whole genome shotgun (WGS) entry which is preliminary data.</text>
</comment>
<keyword evidence="1" id="KW-0547">Nucleotide-binding</keyword>
<dbReference type="Gene3D" id="3.40.50.300">
    <property type="entry name" value="P-loop containing nucleotide triphosphate hydrolases"/>
    <property type="match status" value="1"/>
</dbReference>
<dbReference type="Proteomes" id="UP001498771">
    <property type="component" value="Unassembled WGS sequence"/>
</dbReference>
<evidence type="ECO:0000256" key="1">
    <source>
        <dbReference type="ARBA" id="ARBA00022741"/>
    </source>
</evidence>
<dbReference type="InterPro" id="IPR005225">
    <property type="entry name" value="Small_GTP-bd"/>
</dbReference>
<dbReference type="SMART" id="SM00176">
    <property type="entry name" value="RAN"/>
    <property type="match status" value="1"/>
</dbReference>